<keyword evidence="11" id="KW-1071">Ligand-gated ion channel</keyword>
<dbReference type="GO" id="GO:0050906">
    <property type="term" value="P:detection of stimulus involved in sensory perception"/>
    <property type="evidence" value="ECO:0007669"/>
    <property type="project" value="UniProtKB-ARBA"/>
</dbReference>
<accession>A0A6A0GV69</accession>
<dbReference type="AlphaFoldDB" id="A0A6A0GV69"/>
<evidence type="ECO:0000256" key="1">
    <source>
        <dbReference type="ARBA" id="ARBA00004651"/>
    </source>
</evidence>
<sequence>MVPSQAMEAPLAGGSSVCIRATMANFAPYLTINADSSHGAVGVIVDAMEIITKKLGWCIISKPAASGYIGGLLPNNTWDGAIGEVIRHEADMIVSPMLPNYARHMAVDITEFLWEASHSTIQRKAQVQPDIAGFIKPFSATVRLTWLSVLATFVAFVISFILTFKMREILSPKPSSDRRGQHRVSSPDFRISVLSVLKILLNQPLERDKRLPVTRLLLMTTMLWGFLLSTFYKTFLTSMLVLPRVVEPFNNLEELVTRRPMPYMIVPGSYIKATIQEAEPNSTFGKLYRNVDLWEQDYYRQIKNIASGQDAFVGIKSNMYGMIDTVFAKTRTCPLIIKDNFLSSWITVCFRKNSPYTAPFNKQVKRLRESGILNMLEKKGMRNAMRCLSATNEVESLRPLALKDFYGVFLLYFGGLGLATISFIVELSFRSWMKD</sequence>
<dbReference type="InterPro" id="IPR001320">
    <property type="entry name" value="Iontro_rcpt_C"/>
</dbReference>
<dbReference type="Gene3D" id="3.40.190.10">
    <property type="entry name" value="Periplasmic binding protein-like II"/>
    <property type="match status" value="1"/>
</dbReference>
<evidence type="ECO:0000259" key="15">
    <source>
        <dbReference type="Pfam" id="PF10613"/>
    </source>
</evidence>
<gene>
    <name evidence="16" type="ORF">HAZT_HAZT003924</name>
</gene>
<reference evidence="16" key="3">
    <citation type="submission" date="2019-06" db="EMBL/GenBank/DDBJ databases">
        <authorList>
            <person name="Poynton C."/>
            <person name="Hasenbein S."/>
            <person name="Benoit J.B."/>
            <person name="Sepulveda M.S."/>
            <person name="Poelchau M.F."/>
            <person name="Murali S.C."/>
            <person name="Chen S."/>
            <person name="Glastad K.M."/>
            <person name="Werren J.H."/>
            <person name="Vineis J.H."/>
            <person name="Bowen J.L."/>
            <person name="Friedrich M."/>
            <person name="Jones J."/>
            <person name="Robertson H.M."/>
            <person name="Feyereisen R."/>
            <person name="Mechler-Hickson A."/>
            <person name="Mathers N."/>
            <person name="Lee C.E."/>
            <person name="Colbourne J.K."/>
            <person name="Biales A."/>
            <person name="Johnston J.S."/>
            <person name="Wellborn G.A."/>
            <person name="Rosendale A.J."/>
            <person name="Cridge A.G."/>
            <person name="Munoz-Torres M.C."/>
            <person name="Bain P.A."/>
            <person name="Manny A.R."/>
            <person name="Major K.M."/>
            <person name="Lambert F.N."/>
            <person name="Vulpe C.D."/>
            <person name="Tuck P."/>
            <person name="Blalock B.J."/>
            <person name="Lin Y.-Y."/>
            <person name="Smith M.E."/>
            <person name="Ochoa-Acuna H."/>
            <person name="Chen M.-J.M."/>
            <person name="Childers C.P."/>
            <person name="Qu J."/>
            <person name="Dugan S."/>
            <person name="Lee S.L."/>
            <person name="Chao H."/>
            <person name="Dinh H."/>
            <person name="Han Y."/>
            <person name="Doddapaneni H."/>
            <person name="Worley K.C."/>
            <person name="Muzny D.M."/>
            <person name="Gibbs R.A."/>
            <person name="Richards S."/>
        </authorList>
    </citation>
    <scope>NUCLEOTIDE SEQUENCE</scope>
    <source>
        <strain evidence="16">HAZT.00-mixed</strain>
        <tissue evidence="16">Whole organism</tissue>
    </source>
</reference>
<dbReference type="GO" id="GO:0015276">
    <property type="term" value="F:ligand-gated monoatomic ion channel activity"/>
    <property type="evidence" value="ECO:0007669"/>
    <property type="project" value="InterPro"/>
</dbReference>
<evidence type="ECO:0000256" key="11">
    <source>
        <dbReference type="ARBA" id="ARBA00023286"/>
    </source>
</evidence>
<keyword evidence="6 13" id="KW-1133">Transmembrane helix</keyword>
<keyword evidence="7" id="KW-0406">Ion transport</keyword>
<dbReference type="GO" id="GO:0005886">
    <property type="term" value="C:plasma membrane"/>
    <property type="evidence" value="ECO:0007669"/>
    <property type="project" value="UniProtKB-SubCell"/>
</dbReference>
<organism evidence="16">
    <name type="scientific">Hyalella azteca</name>
    <name type="common">Amphipod</name>
    <dbReference type="NCBI Taxonomy" id="294128"/>
    <lineage>
        <taxon>Eukaryota</taxon>
        <taxon>Metazoa</taxon>
        <taxon>Ecdysozoa</taxon>
        <taxon>Arthropoda</taxon>
        <taxon>Crustacea</taxon>
        <taxon>Multicrustacea</taxon>
        <taxon>Malacostraca</taxon>
        <taxon>Eumalacostraca</taxon>
        <taxon>Peracarida</taxon>
        <taxon>Amphipoda</taxon>
        <taxon>Senticaudata</taxon>
        <taxon>Talitrida</taxon>
        <taxon>Talitroidea</taxon>
        <taxon>Hyalellidae</taxon>
        <taxon>Hyalella</taxon>
    </lineage>
</organism>
<evidence type="ECO:0000256" key="2">
    <source>
        <dbReference type="ARBA" id="ARBA00008685"/>
    </source>
</evidence>
<name>A0A6A0GV69_HYAAZ</name>
<keyword evidence="5 13" id="KW-0812">Transmembrane</keyword>
<evidence type="ECO:0000256" key="4">
    <source>
        <dbReference type="ARBA" id="ARBA00022475"/>
    </source>
</evidence>
<dbReference type="SUPFAM" id="SSF53850">
    <property type="entry name" value="Periplasmic binding protein-like II"/>
    <property type="match status" value="1"/>
</dbReference>
<comment type="similarity">
    <text evidence="2">Belongs to the glutamate-gated ion channel (TC 1.A.10.1) family.</text>
</comment>
<evidence type="ECO:0000256" key="9">
    <source>
        <dbReference type="ARBA" id="ARBA00023170"/>
    </source>
</evidence>
<dbReference type="Gene3D" id="1.10.287.70">
    <property type="match status" value="1"/>
</dbReference>
<evidence type="ECO:0000256" key="6">
    <source>
        <dbReference type="ARBA" id="ARBA00022989"/>
    </source>
</evidence>
<dbReference type="PANTHER" id="PTHR42643">
    <property type="entry name" value="IONOTROPIC RECEPTOR 20A-RELATED"/>
    <property type="match status" value="1"/>
</dbReference>
<evidence type="ECO:0000313" key="16">
    <source>
        <dbReference type="EMBL" id="KAA0187555.1"/>
    </source>
</evidence>
<dbReference type="Pfam" id="PF10613">
    <property type="entry name" value="Lig_chan-Glu_bd"/>
    <property type="match status" value="1"/>
</dbReference>
<keyword evidence="4" id="KW-1003">Cell membrane</keyword>
<evidence type="ECO:0000256" key="12">
    <source>
        <dbReference type="ARBA" id="ARBA00023303"/>
    </source>
</evidence>
<feature type="domain" description="Ionotropic glutamate receptor C-terminal" evidence="14">
    <location>
        <begin position="145"/>
        <end position="416"/>
    </location>
</feature>
<evidence type="ECO:0000259" key="14">
    <source>
        <dbReference type="Pfam" id="PF00060"/>
    </source>
</evidence>
<keyword evidence="10" id="KW-0325">Glycoprotein</keyword>
<dbReference type="Proteomes" id="UP000711488">
    <property type="component" value="Unassembled WGS sequence"/>
</dbReference>
<comment type="subcellular location">
    <subcellularLocation>
        <location evidence="1">Cell membrane</location>
        <topology evidence="1">Multi-pass membrane protein</topology>
    </subcellularLocation>
</comment>
<feature type="domain" description="Ionotropic glutamate receptor L-glutamate and glycine-binding" evidence="15">
    <location>
        <begin position="23"/>
        <end position="124"/>
    </location>
</feature>
<keyword evidence="12" id="KW-0407">Ion channel</keyword>
<protein>
    <submittedName>
        <fullName evidence="16">Ionotropic receptor 151</fullName>
    </submittedName>
</protein>
<reference evidence="16" key="2">
    <citation type="journal article" date="2018" name="Environ. Sci. Technol.">
        <title>The Toxicogenome of Hyalella azteca: A Model for Sediment Ecotoxicology and Evolutionary Toxicology.</title>
        <authorList>
            <person name="Poynton H.C."/>
            <person name="Hasenbein S."/>
            <person name="Benoit J.B."/>
            <person name="Sepulveda M.S."/>
            <person name="Poelchau M.F."/>
            <person name="Hughes D.S.T."/>
            <person name="Murali S.C."/>
            <person name="Chen S."/>
            <person name="Glastad K.M."/>
            <person name="Goodisman M.A.D."/>
            <person name="Werren J.H."/>
            <person name="Vineis J.H."/>
            <person name="Bowen J.L."/>
            <person name="Friedrich M."/>
            <person name="Jones J."/>
            <person name="Robertson H.M."/>
            <person name="Feyereisen R."/>
            <person name="Mechler-Hickson A."/>
            <person name="Mathers N."/>
            <person name="Lee C.E."/>
            <person name="Colbourne J.K."/>
            <person name="Biales A."/>
            <person name="Johnston J.S."/>
            <person name="Wellborn G.A."/>
            <person name="Rosendale A.J."/>
            <person name="Cridge A.G."/>
            <person name="Munoz-Torres M.C."/>
            <person name="Bain P.A."/>
            <person name="Manny A.R."/>
            <person name="Major K.M."/>
            <person name="Lambert F.N."/>
            <person name="Vulpe C.D."/>
            <person name="Tuck P."/>
            <person name="Blalock B.J."/>
            <person name="Lin Y.Y."/>
            <person name="Smith M.E."/>
            <person name="Ochoa-Acuna H."/>
            <person name="Chen M.M."/>
            <person name="Childers C.P."/>
            <person name="Qu J."/>
            <person name="Dugan S."/>
            <person name="Lee S.L."/>
            <person name="Chao H."/>
            <person name="Dinh H."/>
            <person name="Han Y."/>
            <person name="Doddapaneni H."/>
            <person name="Worley K.C."/>
            <person name="Muzny D.M."/>
            <person name="Gibbs R.A."/>
            <person name="Richards S."/>
        </authorList>
    </citation>
    <scope>NUCLEOTIDE SEQUENCE</scope>
    <source>
        <strain evidence="16">HAZT.00-mixed</strain>
        <tissue evidence="16">Whole organism</tissue>
    </source>
</reference>
<feature type="transmembrane region" description="Helical" evidence="13">
    <location>
        <begin position="216"/>
        <end position="235"/>
    </location>
</feature>
<reference evidence="16" key="1">
    <citation type="submission" date="2014-08" db="EMBL/GenBank/DDBJ databases">
        <authorList>
            <person name="Murali S."/>
            <person name="Richards S."/>
            <person name="Bandaranaike D."/>
            <person name="Bellair M."/>
            <person name="Blankenburg K."/>
            <person name="Chao H."/>
            <person name="Dinh H."/>
            <person name="Doddapaneni H."/>
            <person name="Dugan-Rocha S."/>
            <person name="Elkadiri S."/>
            <person name="Gnanaolivu R."/>
            <person name="Hughes D."/>
            <person name="Lee S."/>
            <person name="Li M."/>
            <person name="Ming W."/>
            <person name="Munidasa M."/>
            <person name="Muniz J."/>
            <person name="Nguyen L."/>
            <person name="Osuji N."/>
            <person name="Pu L.-L."/>
            <person name="Puazo M."/>
            <person name="Skinner E."/>
            <person name="Qu C."/>
            <person name="Quiroz J."/>
            <person name="Raj R."/>
            <person name="Weissenberger G."/>
            <person name="Xin Y."/>
            <person name="Zou X."/>
            <person name="Han Y."/>
            <person name="Worley K."/>
            <person name="Muzny D."/>
            <person name="Gibbs R."/>
        </authorList>
    </citation>
    <scope>NUCLEOTIDE SEQUENCE</scope>
    <source>
        <strain evidence="16">HAZT.00-mixed</strain>
        <tissue evidence="16">Whole organism</tissue>
    </source>
</reference>
<dbReference type="InterPro" id="IPR052192">
    <property type="entry name" value="Insect_Ionotropic_Sensory_Rcpt"/>
</dbReference>
<evidence type="ECO:0000256" key="8">
    <source>
        <dbReference type="ARBA" id="ARBA00023136"/>
    </source>
</evidence>
<evidence type="ECO:0000256" key="3">
    <source>
        <dbReference type="ARBA" id="ARBA00022448"/>
    </source>
</evidence>
<evidence type="ECO:0000256" key="13">
    <source>
        <dbReference type="SAM" id="Phobius"/>
    </source>
</evidence>
<keyword evidence="3" id="KW-0813">Transport</keyword>
<dbReference type="InterPro" id="IPR019594">
    <property type="entry name" value="Glu/Gly-bd"/>
</dbReference>
<dbReference type="EMBL" id="JQDR03014817">
    <property type="protein sequence ID" value="KAA0187555.1"/>
    <property type="molecule type" value="Genomic_DNA"/>
</dbReference>
<evidence type="ECO:0000256" key="7">
    <source>
        <dbReference type="ARBA" id="ARBA00023065"/>
    </source>
</evidence>
<proteinExistence type="inferred from homology"/>
<comment type="caution">
    <text evidence="16">The sequence shown here is derived from an EMBL/GenBank/DDBJ whole genome shotgun (WGS) entry which is preliminary data.</text>
</comment>
<feature type="transmembrane region" description="Helical" evidence="13">
    <location>
        <begin position="405"/>
        <end position="429"/>
    </location>
</feature>
<dbReference type="PANTHER" id="PTHR42643:SF24">
    <property type="entry name" value="IONOTROPIC RECEPTOR 60A"/>
    <property type="match status" value="1"/>
</dbReference>
<evidence type="ECO:0000256" key="10">
    <source>
        <dbReference type="ARBA" id="ARBA00023180"/>
    </source>
</evidence>
<feature type="transmembrane region" description="Helical" evidence="13">
    <location>
        <begin position="144"/>
        <end position="164"/>
    </location>
</feature>
<keyword evidence="8 13" id="KW-0472">Membrane</keyword>
<evidence type="ECO:0000256" key="5">
    <source>
        <dbReference type="ARBA" id="ARBA00022692"/>
    </source>
</evidence>
<dbReference type="Pfam" id="PF00060">
    <property type="entry name" value="Lig_chan"/>
    <property type="match status" value="1"/>
</dbReference>
<keyword evidence="9 16" id="KW-0675">Receptor</keyword>